<feature type="domain" description="4Fe-4S ferredoxin-type" evidence="4">
    <location>
        <begin position="35"/>
        <end position="64"/>
    </location>
</feature>
<dbReference type="InterPro" id="IPR017900">
    <property type="entry name" value="4Fe4S_Fe_S_CS"/>
</dbReference>
<name>A0ABX2HWS2_ANAHA</name>
<reference evidence="5 6" key="1">
    <citation type="journal article" date="2020" name="Cell Host Microbe">
        <title>Functional and Genomic Variation between Human-Derived Isolates of Lachnospiraceae Reveals Inter- and Intra-Species Diversity.</title>
        <authorList>
            <person name="Sorbara M.T."/>
            <person name="Littmann E.R."/>
            <person name="Fontana E."/>
            <person name="Moody T.U."/>
            <person name="Kohout C.E."/>
            <person name="Gjonbalaj M."/>
            <person name="Eaton V."/>
            <person name="Seok R."/>
            <person name="Leiner I.M."/>
            <person name="Pamer E.G."/>
        </authorList>
    </citation>
    <scope>NUCLEOTIDE SEQUENCE [LARGE SCALE GENOMIC DNA]</scope>
    <source>
        <strain evidence="5 6">MSK.14.57</strain>
    </source>
</reference>
<gene>
    <name evidence="5" type="ORF">G5A72_06225</name>
</gene>
<keyword evidence="1" id="KW-0479">Metal-binding</keyword>
<evidence type="ECO:0000256" key="2">
    <source>
        <dbReference type="ARBA" id="ARBA00023004"/>
    </source>
</evidence>
<dbReference type="Gene3D" id="3.30.70.20">
    <property type="match status" value="1"/>
</dbReference>
<dbReference type="PROSITE" id="PS00198">
    <property type="entry name" value="4FE4S_FER_1"/>
    <property type="match status" value="1"/>
</dbReference>
<organism evidence="5 6">
    <name type="scientific">Anaerostipes hadrus</name>
    <dbReference type="NCBI Taxonomy" id="649756"/>
    <lineage>
        <taxon>Bacteria</taxon>
        <taxon>Bacillati</taxon>
        <taxon>Bacillota</taxon>
        <taxon>Clostridia</taxon>
        <taxon>Lachnospirales</taxon>
        <taxon>Lachnospiraceae</taxon>
        <taxon>Anaerostipes</taxon>
    </lineage>
</organism>
<evidence type="ECO:0000313" key="6">
    <source>
        <dbReference type="Proteomes" id="UP001644750"/>
    </source>
</evidence>
<dbReference type="RefSeq" id="WP_055231864.1">
    <property type="nucleotide sequence ID" value="NZ_CYZM01000002.1"/>
</dbReference>
<keyword evidence="2" id="KW-0408">Iron</keyword>
<proteinExistence type="predicted"/>
<dbReference type="Proteomes" id="UP001644750">
    <property type="component" value="Unassembled WGS sequence"/>
</dbReference>
<evidence type="ECO:0000313" key="5">
    <source>
        <dbReference type="EMBL" id="NSJ79189.1"/>
    </source>
</evidence>
<evidence type="ECO:0000256" key="1">
    <source>
        <dbReference type="ARBA" id="ARBA00022723"/>
    </source>
</evidence>
<dbReference type="PROSITE" id="PS51379">
    <property type="entry name" value="4FE4S_FER_2"/>
    <property type="match status" value="2"/>
</dbReference>
<comment type="caution">
    <text evidence="5">The sequence shown here is derived from an EMBL/GenBank/DDBJ whole genome shotgun (WGS) entry which is preliminary data.</text>
</comment>
<evidence type="ECO:0000259" key="4">
    <source>
        <dbReference type="PROSITE" id="PS51379"/>
    </source>
</evidence>
<dbReference type="PANTHER" id="PTHR43193:SF2">
    <property type="entry name" value="POLYFERREDOXIN PROTEIN FWDF"/>
    <property type="match status" value="1"/>
</dbReference>
<dbReference type="Pfam" id="PF12838">
    <property type="entry name" value="Fer4_7"/>
    <property type="match status" value="1"/>
</dbReference>
<dbReference type="InterPro" id="IPR017896">
    <property type="entry name" value="4Fe4S_Fe-S-bd"/>
</dbReference>
<accession>A0ABX2HWS2</accession>
<dbReference type="Pfam" id="PF04422">
    <property type="entry name" value="FrhB_FdhB_N"/>
    <property type="match status" value="1"/>
</dbReference>
<keyword evidence="3" id="KW-0411">Iron-sulfur</keyword>
<dbReference type="EMBL" id="JAAITB010000011">
    <property type="protein sequence ID" value="NSJ79189.1"/>
    <property type="molecule type" value="Genomic_DNA"/>
</dbReference>
<evidence type="ECO:0000256" key="3">
    <source>
        <dbReference type="ARBA" id="ARBA00023014"/>
    </source>
</evidence>
<dbReference type="PANTHER" id="PTHR43193">
    <property type="match status" value="1"/>
</dbReference>
<dbReference type="SUPFAM" id="SSF54862">
    <property type="entry name" value="4Fe-4S ferredoxins"/>
    <property type="match status" value="1"/>
</dbReference>
<dbReference type="InterPro" id="IPR007516">
    <property type="entry name" value="Co_F420_Hydgase/DH_bsu_N"/>
</dbReference>
<feature type="domain" description="4Fe-4S ferredoxin-type" evidence="4">
    <location>
        <begin position="1"/>
        <end position="30"/>
    </location>
</feature>
<dbReference type="Pfam" id="PF04432">
    <property type="entry name" value="FrhB_FdhB_C"/>
    <property type="match status" value="1"/>
</dbReference>
<keyword evidence="6" id="KW-1185">Reference proteome</keyword>
<protein>
    <submittedName>
        <fullName evidence="5">4Fe-4S dicluster domain-containing protein</fullName>
    </submittedName>
</protein>
<sequence length="395" mass="45493">MIKIDKKESCCGCTACAAICPKNCIEMKKDREGFRYPCVDEDKCVECGACEKVCPVQKQEEKTCEQRAFLVQYKDDKVRLESSAGGAFTAIAETVLEKGGVVFGAAYDEKFQVQHVYVENKEDLKIFRNSKYVQSDLKNTFCEVKEFLKNNKYVCFSGTPCQLEGLNSFLGKKYDRLIMVDVVCHGIPSPFIWNKYLEYQKNEIPKVDNIRFRDKYFGYKYSTMSFVKDGKNLYHAGSQADPMLRAFFTDICDRPSCYNCPAKKRYRVSDMTIWDCFSVYDFDKKMDDDKGTTRVLCHTDKGLNVVEQIKDRVNCKEVSADKLVAGVKEMFESVKMNPRRDDFFDDAQAMTGKELFEKYYPITAKIKIKTIIRKTLLVTGIYGTMKKILNKARGR</sequence>
<dbReference type="InterPro" id="IPR007525">
    <property type="entry name" value="FrhB_FdhB_C"/>
</dbReference>
<dbReference type="InterPro" id="IPR052977">
    <property type="entry name" value="Polyferredoxin-like_ET"/>
</dbReference>